<proteinExistence type="predicted"/>
<dbReference type="RefSeq" id="WP_170845839.1">
    <property type="nucleotide sequence ID" value="NZ_FOLL01000033.1"/>
</dbReference>
<dbReference type="Proteomes" id="UP000199577">
    <property type="component" value="Unassembled WGS sequence"/>
</dbReference>
<feature type="non-terminal residue" evidence="2">
    <location>
        <position position="1"/>
    </location>
</feature>
<evidence type="ECO:0000313" key="3">
    <source>
        <dbReference type="Proteomes" id="UP000199577"/>
    </source>
</evidence>
<reference evidence="2 3" key="1">
    <citation type="submission" date="2016-10" db="EMBL/GenBank/DDBJ databases">
        <authorList>
            <person name="de Groot N.N."/>
        </authorList>
    </citation>
    <scope>NUCLEOTIDE SEQUENCE [LARGE SCALE GENOMIC DNA]</scope>
    <source>
        <strain evidence="2 3">DSM 22900</strain>
    </source>
</reference>
<accession>A0A1I1MC52</accession>
<keyword evidence="1" id="KW-1133">Transmembrane helix</keyword>
<keyword evidence="1" id="KW-0812">Transmembrane</keyword>
<dbReference type="AlphaFoldDB" id="A0A1I1MC52"/>
<protein>
    <submittedName>
        <fullName evidence="2">Uncharacterized protein</fullName>
    </submittedName>
</protein>
<gene>
    <name evidence="2" type="ORF">SAMN05421747_1331</name>
</gene>
<keyword evidence="1" id="KW-0472">Membrane</keyword>
<feature type="transmembrane region" description="Helical" evidence="1">
    <location>
        <begin position="39"/>
        <end position="59"/>
    </location>
</feature>
<dbReference type="EMBL" id="FOLL01000033">
    <property type="protein sequence ID" value="SFC83027.1"/>
    <property type="molecule type" value="Genomic_DNA"/>
</dbReference>
<evidence type="ECO:0000256" key="1">
    <source>
        <dbReference type="SAM" id="Phobius"/>
    </source>
</evidence>
<sequence>AEHPPANRWKALVIRIKTKVNWWQAQIHRYYPTPMRRQMALIIQLTFSYIRLAAFAIGVSRASLFRKPALPSGLIQMFVHDRRNAVFRRRAVSGTWRHHQCRKAIPKNG</sequence>
<organism evidence="2 3">
    <name type="scientific">Parapedobacter composti</name>
    <dbReference type="NCBI Taxonomy" id="623281"/>
    <lineage>
        <taxon>Bacteria</taxon>
        <taxon>Pseudomonadati</taxon>
        <taxon>Bacteroidota</taxon>
        <taxon>Sphingobacteriia</taxon>
        <taxon>Sphingobacteriales</taxon>
        <taxon>Sphingobacteriaceae</taxon>
        <taxon>Parapedobacter</taxon>
    </lineage>
</organism>
<name>A0A1I1MC52_9SPHI</name>
<evidence type="ECO:0000313" key="2">
    <source>
        <dbReference type="EMBL" id="SFC83027.1"/>
    </source>
</evidence>
<keyword evidence="3" id="KW-1185">Reference proteome</keyword>